<gene>
    <name evidence="1" type="ORF">BK742_21265</name>
</gene>
<name>A0A243B7G9_BACTU</name>
<evidence type="ECO:0000313" key="2">
    <source>
        <dbReference type="Proteomes" id="UP000195089"/>
    </source>
</evidence>
<dbReference type="RefSeq" id="WP_088120108.1">
    <property type="nucleotide sequence ID" value="NZ_NFDL01000084.1"/>
</dbReference>
<dbReference type="AlphaFoldDB" id="A0A243B7G9"/>
<protein>
    <submittedName>
        <fullName evidence="1">Acyl dehydratase</fullName>
    </submittedName>
</protein>
<evidence type="ECO:0000313" key="1">
    <source>
        <dbReference type="EMBL" id="OTY39698.1"/>
    </source>
</evidence>
<comment type="caution">
    <text evidence="1">The sequence shown here is derived from an EMBL/GenBank/DDBJ whole genome shotgun (WGS) entry which is preliminary data.</text>
</comment>
<reference evidence="1 2" key="1">
    <citation type="submission" date="2016-10" db="EMBL/GenBank/DDBJ databases">
        <title>Comparative genomics of Bacillus thuringiensis reveals a path to pathogens against multiple invertebrate hosts.</title>
        <authorList>
            <person name="Zheng J."/>
            <person name="Gao Q."/>
            <person name="Liu H."/>
            <person name="Peng D."/>
            <person name="Ruan L."/>
            <person name="Sun M."/>
        </authorList>
    </citation>
    <scope>NUCLEOTIDE SEQUENCE [LARGE SCALE GENOMIC DNA]</scope>
    <source>
        <strain evidence="1">BGSC 4BX1</strain>
    </source>
</reference>
<dbReference type="EMBL" id="NFDL01000084">
    <property type="protein sequence ID" value="OTY39698.1"/>
    <property type="molecule type" value="Genomic_DNA"/>
</dbReference>
<proteinExistence type="predicted"/>
<sequence length="51" mass="6013">MFLNIKPTSPKLCFHKSVTNNDFLGRQAPYFIENFDLEKVTKEVQDTFFVN</sequence>
<accession>A0A243B7G9</accession>
<organism evidence="1 2">
    <name type="scientific">Bacillus thuringiensis serovar pingluonsis</name>
    <dbReference type="NCBI Taxonomy" id="180881"/>
    <lineage>
        <taxon>Bacteria</taxon>
        <taxon>Bacillati</taxon>
        <taxon>Bacillota</taxon>
        <taxon>Bacilli</taxon>
        <taxon>Bacillales</taxon>
        <taxon>Bacillaceae</taxon>
        <taxon>Bacillus</taxon>
        <taxon>Bacillus cereus group</taxon>
    </lineage>
</organism>
<dbReference type="Proteomes" id="UP000195089">
    <property type="component" value="Unassembled WGS sequence"/>
</dbReference>